<keyword evidence="1" id="KW-0808">Transferase</keyword>
<dbReference type="Pfam" id="PF00294">
    <property type="entry name" value="PfkB"/>
    <property type="match status" value="1"/>
</dbReference>
<proteinExistence type="predicted"/>
<keyword evidence="2" id="KW-0418">Kinase</keyword>
<dbReference type="PANTHER" id="PTHR10584">
    <property type="entry name" value="SUGAR KINASE"/>
    <property type="match status" value="1"/>
</dbReference>
<feature type="domain" description="Carbohydrate kinase PfkB" evidence="3">
    <location>
        <begin position="55"/>
        <end position="310"/>
    </location>
</feature>
<evidence type="ECO:0000313" key="5">
    <source>
        <dbReference type="Proteomes" id="UP000178404"/>
    </source>
</evidence>
<dbReference type="AlphaFoldDB" id="A0A1G2TX44"/>
<dbReference type="PANTHER" id="PTHR10584:SF166">
    <property type="entry name" value="RIBOKINASE"/>
    <property type="match status" value="1"/>
</dbReference>
<dbReference type="Proteomes" id="UP000178404">
    <property type="component" value="Unassembled WGS sequence"/>
</dbReference>
<dbReference type="SUPFAM" id="SSF53613">
    <property type="entry name" value="Ribokinase-like"/>
    <property type="match status" value="1"/>
</dbReference>
<reference evidence="4 5" key="1">
    <citation type="journal article" date="2016" name="Nat. Commun.">
        <title>Thousands of microbial genomes shed light on interconnected biogeochemical processes in an aquifer system.</title>
        <authorList>
            <person name="Anantharaman K."/>
            <person name="Brown C.T."/>
            <person name="Hug L.A."/>
            <person name="Sharon I."/>
            <person name="Castelle C.J."/>
            <person name="Probst A.J."/>
            <person name="Thomas B.C."/>
            <person name="Singh A."/>
            <person name="Wilkins M.J."/>
            <person name="Karaoz U."/>
            <person name="Brodie E.L."/>
            <person name="Williams K.H."/>
            <person name="Hubbard S.S."/>
            <person name="Banfield J.F."/>
        </authorList>
    </citation>
    <scope>NUCLEOTIDE SEQUENCE [LARGE SCALE GENOMIC DNA]</scope>
</reference>
<dbReference type="GO" id="GO:0005829">
    <property type="term" value="C:cytosol"/>
    <property type="evidence" value="ECO:0007669"/>
    <property type="project" value="TreeGrafter"/>
</dbReference>
<evidence type="ECO:0000259" key="3">
    <source>
        <dbReference type="Pfam" id="PF00294"/>
    </source>
</evidence>
<gene>
    <name evidence="4" type="ORF">A3A90_02710</name>
</gene>
<accession>A0A1G2TX44</accession>
<evidence type="ECO:0000256" key="1">
    <source>
        <dbReference type="ARBA" id="ARBA00022679"/>
    </source>
</evidence>
<evidence type="ECO:0000256" key="2">
    <source>
        <dbReference type="ARBA" id="ARBA00022777"/>
    </source>
</evidence>
<dbReference type="EMBL" id="MHWA01000020">
    <property type="protein sequence ID" value="OHB01132.1"/>
    <property type="molecule type" value="Genomic_DNA"/>
</dbReference>
<protein>
    <recommendedName>
        <fullName evidence="3">Carbohydrate kinase PfkB domain-containing protein</fullName>
    </recommendedName>
</protein>
<sequence length="334" mass="37802">MYENKNFDFVAIGDITTDAFIRLKDAKTICNQEGKKCELTLRFGDKVPYEFMEEVRAVGNSPNAAVCATRLGLNAALIANVGDDHNGHECIATLNKNKVATPFVKVHKDKLTNYHYVLWFEDDRTILVKHEEYEYKLPDIGKPKWVYLSSLGENSLDYHQEILEYLRKNQEIKLAFQPGTFQMKMGIEKLKDLYARTDIFFCNVEEAKNILNKPEEQDIKNLLKGMHDIGPNVTVITDGPKGAYAYDGYEGFFMPPFPDEKPPFDRTGAGDAFSATFTSAIALGKSLSEAFLWAPINSMSVVQYVGAQKGLLSQEDMLKFLSQASQDYRPQKIM</sequence>
<evidence type="ECO:0000313" key="4">
    <source>
        <dbReference type="EMBL" id="OHB01132.1"/>
    </source>
</evidence>
<dbReference type="InterPro" id="IPR029056">
    <property type="entry name" value="Ribokinase-like"/>
</dbReference>
<comment type="caution">
    <text evidence="4">The sequence shown here is derived from an EMBL/GenBank/DDBJ whole genome shotgun (WGS) entry which is preliminary data.</text>
</comment>
<organism evidence="4 5">
    <name type="scientific">Candidatus Zambryskibacteria bacterium RIFCSPLOWO2_01_FULL_35_19</name>
    <dbReference type="NCBI Taxonomy" id="1802757"/>
    <lineage>
        <taxon>Bacteria</taxon>
        <taxon>Candidatus Zambryskiibacteriota</taxon>
    </lineage>
</organism>
<dbReference type="InterPro" id="IPR011611">
    <property type="entry name" value="PfkB_dom"/>
</dbReference>
<name>A0A1G2TX44_9BACT</name>
<dbReference type="Gene3D" id="3.40.1190.20">
    <property type="match status" value="1"/>
</dbReference>
<dbReference type="GO" id="GO:0016301">
    <property type="term" value="F:kinase activity"/>
    <property type="evidence" value="ECO:0007669"/>
    <property type="project" value="UniProtKB-KW"/>
</dbReference>